<feature type="compositionally biased region" description="Acidic residues" evidence="3">
    <location>
        <begin position="1796"/>
        <end position="1808"/>
    </location>
</feature>
<dbReference type="STRING" id="35608.A0A2U1QAZ8"/>
<feature type="compositionally biased region" description="Basic and acidic residues" evidence="3">
    <location>
        <begin position="1922"/>
        <end position="1934"/>
    </location>
</feature>
<evidence type="ECO:0000256" key="1">
    <source>
        <dbReference type="ARBA" id="ARBA00008070"/>
    </source>
</evidence>
<dbReference type="GO" id="GO:0005886">
    <property type="term" value="C:plasma membrane"/>
    <property type="evidence" value="ECO:0007669"/>
    <property type="project" value="TreeGrafter"/>
</dbReference>
<feature type="domain" description="Lethal giant larvae (Lgl)-like C-terminal" evidence="4">
    <location>
        <begin position="571"/>
        <end position="847"/>
    </location>
</feature>
<dbReference type="Gene3D" id="2.130.10.10">
    <property type="entry name" value="YVTN repeat-like/Quinoprotein amine dehydrogenase"/>
    <property type="match status" value="4"/>
</dbReference>
<name>A0A2U1QAZ8_ARTAN</name>
<comment type="caution">
    <text evidence="5">The sequence shown here is derived from an EMBL/GenBank/DDBJ whole genome shotgun (WGS) entry which is preliminary data.</text>
</comment>
<comment type="similarity">
    <text evidence="1">Belongs to the WD repeat L(2)GL family.</text>
</comment>
<dbReference type="InterPro" id="IPR015943">
    <property type="entry name" value="WD40/YVTN_repeat-like_dom_sf"/>
</dbReference>
<organism evidence="5 6">
    <name type="scientific">Artemisia annua</name>
    <name type="common">Sweet wormwood</name>
    <dbReference type="NCBI Taxonomy" id="35608"/>
    <lineage>
        <taxon>Eukaryota</taxon>
        <taxon>Viridiplantae</taxon>
        <taxon>Streptophyta</taxon>
        <taxon>Embryophyta</taxon>
        <taxon>Tracheophyta</taxon>
        <taxon>Spermatophyta</taxon>
        <taxon>Magnoliopsida</taxon>
        <taxon>eudicotyledons</taxon>
        <taxon>Gunneridae</taxon>
        <taxon>Pentapetalae</taxon>
        <taxon>asterids</taxon>
        <taxon>campanulids</taxon>
        <taxon>Asterales</taxon>
        <taxon>Asteraceae</taxon>
        <taxon>Asteroideae</taxon>
        <taxon>Anthemideae</taxon>
        <taxon>Artemisiinae</taxon>
        <taxon>Artemisia</taxon>
    </lineage>
</organism>
<dbReference type="SUPFAM" id="SSF50978">
    <property type="entry name" value="WD40 repeat-like"/>
    <property type="match status" value="4"/>
</dbReference>
<feature type="region of interest" description="Disordered" evidence="3">
    <location>
        <begin position="1913"/>
        <end position="1934"/>
    </location>
</feature>
<feature type="region of interest" description="Disordered" evidence="3">
    <location>
        <begin position="1782"/>
        <end position="1808"/>
    </location>
</feature>
<feature type="domain" description="Lethal giant larvae (Lgl)-like C-terminal" evidence="4">
    <location>
        <begin position="1497"/>
        <end position="1773"/>
    </location>
</feature>
<dbReference type="Pfam" id="PF08596">
    <property type="entry name" value="Lgl_C"/>
    <property type="match status" value="2"/>
</dbReference>
<dbReference type="GO" id="GO:0019905">
    <property type="term" value="F:syntaxin binding"/>
    <property type="evidence" value="ECO:0007669"/>
    <property type="project" value="TreeGrafter"/>
</dbReference>
<dbReference type="GO" id="GO:0006887">
    <property type="term" value="P:exocytosis"/>
    <property type="evidence" value="ECO:0007669"/>
    <property type="project" value="UniProtKB-KW"/>
</dbReference>
<keyword evidence="2" id="KW-0268">Exocytosis</keyword>
<dbReference type="PANTHER" id="PTHR10241">
    <property type="entry name" value="LETHAL 2 GIANT LARVAE PROTEIN"/>
    <property type="match status" value="1"/>
</dbReference>
<accession>A0A2U1QAZ8</accession>
<dbReference type="SMART" id="SM00320">
    <property type="entry name" value="WD40"/>
    <property type="match status" value="6"/>
</dbReference>
<keyword evidence="6" id="KW-1185">Reference proteome</keyword>
<evidence type="ECO:0000256" key="2">
    <source>
        <dbReference type="ARBA" id="ARBA00022483"/>
    </source>
</evidence>
<dbReference type="GO" id="GO:0005096">
    <property type="term" value="F:GTPase activator activity"/>
    <property type="evidence" value="ECO:0007669"/>
    <property type="project" value="TreeGrafter"/>
</dbReference>
<evidence type="ECO:0000256" key="3">
    <source>
        <dbReference type="SAM" id="MobiDB-lite"/>
    </source>
</evidence>
<feature type="compositionally biased region" description="Basic and acidic residues" evidence="3">
    <location>
        <begin position="1782"/>
        <end position="1795"/>
    </location>
</feature>
<dbReference type="InterPro" id="IPR036322">
    <property type="entry name" value="WD40_repeat_dom_sf"/>
</dbReference>
<protein>
    <submittedName>
        <fullName evidence="5">Transducin/WD40 repeat-like superfamily protein</fullName>
    </submittedName>
</protein>
<dbReference type="GO" id="GO:0045159">
    <property type="term" value="F:myosin II binding"/>
    <property type="evidence" value="ECO:0007669"/>
    <property type="project" value="TreeGrafter"/>
</dbReference>
<dbReference type="CDD" id="cd15873">
    <property type="entry name" value="R-SNARE_STXBP5_6"/>
    <property type="match status" value="2"/>
</dbReference>
<dbReference type="GO" id="GO:0006893">
    <property type="term" value="P:Golgi to plasma membrane transport"/>
    <property type="evidence" value="ECO:0007669"/>
    <property type="project" value="TreeGrafter"/>
</dbReference>
<sequence length="1934" mass="212639">MSYNVVVVDVGLRFWRSISSSCRSLFESPGGNRDALKSDEVNPRPVFHYGLLSGCNLLAHDPIQKTLAMSTTDGRIKLFGQDNTQAVMESPEAVPSKFLQFIHNQPFLININAKDHIEVWDIEKKSLAHVHVYKGEITSFTVLQRTFYMYVGDSFGNVSVLKFEKESCDIVQMNYRIPYSASHGNSTEDLSDAAAMYILPQPAAESKRILIIYRNGLVTLWSIQDSKTIFTTGGTLMHSLNHDTKKVTAACWACPFGSKVVIGYNNGELLIWSVPDSKTESATDKELSGTQSGPLFKLNLGYKLDKIPIARLKWVYADGKASRLYVLGASDFSSANLLQVVIINDQIESRTTKLPIAAPEQCVDMEIVSSYNEQNKHKEDCFVVLGKSGQVYVYDDVAIEKYLVQSQSKSPPSLPKEVKVRIPYADPCITVAKFITDNPCMLSSADEDYTLLSKKLPSLFWLDAKQKDGSSSTGFSSFSNFKNIYITGHSNGAINFWDASSPLLIPISEDDEALSGVPLTALCYDMEARLLISGDQSGTVRIFKFKPEPYATESSFLSLQGSSKKGSNIIQSVKLVKVNGAVLSIVTSHDSKYIAVGSDKGYVSVIDIGGPTLLYERRIASELSTAVVSLQFGMCSLHGFEKSVLVAATKDSSAWALESETGNILNTSPVHPKQPSKALLIHMLDEQGTSGRGSNASKGGNSFDDGIVKDLLLMCSEKATYVYSLPHVVQGVKKVCYKKKFTSSVCCWASTCCSDTGLVLVFTNGKIEIRSLPDLSLLKATSIRGLTLSTSKPNSLPDSSICASQNGDIIMVNGDQEVIIASAILHREIFRHLDSATNVYIKDLIVPQGIHSDHPIHKEKKKGIFSSMIKGSKPKHEPETEPESARESFEELSTLFSVANFPLESESREYVPTDEDDVELDIDDIDIDGPEDKPKGNAMMAALNKKKLTSKFNAFKGKLKEMNVKKEKVQVKEEPVDEKTGSVDEIKKKYGFTLTGDTSAAKMAQNKLSENIKKLKGINLRTAEMQDNAQTFSSMAKEVWDIEKKSLAHVHVYKGEITSFTVLQRTFYMYVGDSFGNVSVLKFDKESCDIVQMNYRIPFSASHGNSTEDLSDAAVMYILPQPAAESKRILIIYRNGLVTLWSIQDSKTIFTTGGTLMHSLNHDTKKVTAARWACPFGSKVVIGYNNGELLIWSVPDSKTESATDKELSGTQSGPLFKLNLGYKLDKIPIARLKWVYADGKASRLYVLGASDFSSANLLQVVIINDQIESRTTKLPIAAPEQCVDMEIVSSYNEQNKHKEDCFVVLGKSGQVYVYDDVAIEKYLVQSQSKSPPSLPKEVKVRIPYADPCITVAKFITDNPCMLSSADEDYTLLSKKIPSLFWLDAKQKDGSSSTGFSSFSNFKNIYITGHSNGAINFWDASSPLLIPVVSFNQQSEDDEALSGVPLTALCYDMEARLLISGDQSGTVRIFKFKPEPYATESSFLSLQGSSKKGSNIIQSVKLVKVNGAVLSIVTSHDSKYIAVGSDKGYVSVIDIGGPTLLYERRIASELSTAVVSLQFGMCSLHGFEKSVLVAATKDSSAWALESETGNILNTSPVHPKQPSKALLIHMLDEQGTSGRGSNASKGGNSFDDGIVKDLLLMCSEKATYVYSLPHVVQGVKKVCYKKKFTSSVCCWASTCCSDTGLVLVFTNGKIEIRSLPDLSLLKATSIRGLTLSTSKPNSLPDSSICVSQNGDIIMVNGDQEVIIASVILHREIFRHLDSATNVYIKDLIVPQGIHSDHTIHKEKKKSESREYIPTDEDDGELDIDDIDIDGPEDKPKGNTMMAALNKKKLTSKFNAFKGKLKEMNVKKEKVQVKEEPVDEKTGSVDEIKKKYGFTLTGDASAAKMAQNKLSENIKKLKGINLRTAEMQDNAQTFSSMAKEVLRTTENDRRTS</sequence>
<evidence type="ECO:0000259" key="4">
    <source>
        <dbReference type="Pfam" id="PF08596"/>
    </source>
</evidence>
<gene>
    <name evidence="5" type="ORF">CTI12_AA052960</name>
</gene>
<dbReference type="GO" id="GO:0005737">
    <property type="term" value="C:cytoplasm"/>
    <property type="evidence" value="ECO:0007669"/>
    <property type="project" value="TreeGrafter"/>
</dbReference>
<evidence type="ECO:0000313" key="5">
    <source>
        <dbReference type="EMBL" id="PWA95112.1"/>
    </source>
</evidence>
<proteinExistence type="inferred from homology"/>
<dbReference type="PANTHER" id="PTHR10241:SF27">
    <property type="entry name" value="TRANSDUCIN_WD40 REPEAT-LIKE SUPERFAMILY PROTEIN"/>
    <property type="match status" value="1"/>
</dbReference>
<reference evidence="5 6" key="1">
    <citation type="journal article" date="2018" name="Mol. Plant">
        <title>The genome of Artemisia annua provides insight into the evolution of Asteraceae family and artemisinin biosynthesis.</title>
        <authorList>
            <person name="Shen Q."/>
            <person name="Zhang L."/>
            <person name="Liao Z."/>
            <person name="Wang S."/>
            <person name="Yan T."/>
            <person name="Shi P."/>
            <person name="Liu M."/>
            <person name="Fu X."/>
            <person name="Pan Q."/>
            <person name="Wang Y."/>
            <person name="Lv Z."/>
            <person name="Lu X."/>
            <person name="Zhang F."/>
            <person name="Jiang W."/>
            <person name="Ma Y."/>
            <person name="Chen M."/>
            <person name="Hao X."/>
            <person name="Li L."/>
            <person name="Tang Y."/>
            <person name="Lv G."/>
            <person name="Zhou Y."/>
            <person name="Sun X."/>
            <person name="Brodelius P.E."/>
            <person name="Rose J.K.C."/>
            <person name="Tang K."/>
        </authorList>
    </citation>
    <scope>NUCLEOTIDE SEQUENCE [LARGE SCALE GENOMIC DNA]</scope>
    <source>
        <strain evidence="6">cv. Huhao1</strain>
        <tissue evidence="5">Leaf</tissue>
    </source>
</reference>
<evidence type="ECO:0000313" key="6">
    <source>
        <dbReference type="Proteomes" id="UP000245207"/>
    </source>
</evidence>
<dbReference type="EMBL" id="PKPP01000263">
    <property type="protein sequence ID" value="PWA95112.1"/>
    <property type="molecule type" value="Genomic_DNA"/>
</dbReference>
<dbReference type="InterPro" id="IPR001680">
    <property type="entry name" value="WD40_rpt"/>
</dbReference>
<dbReference type="OrthoDB" id="19944at2759"/>
<dbReference type="Proteomes" id="UP000245207">
    <property type="component" value="Unassembled WGS sequence"/>
</dbReference>
<dbReference type="InterPro" id="IPR013905">
    <property type="entry name" value="Lgl_C_dom"/>
</dbReference>